<organism evidence="2 3">
    <name type="scientific">Canna indica</name>
    <name type="common">Indian-shot</name>
    <dbReference type="NCBI Taxonomy" id="4628"/>
    <lineage>
        <taxon>Eukaryota</taxon>
        <taxon>Viridiplantae</taxon>
        <taxon>Streptophyta</taxon>
        <taxon>Embryophyta</taxon>
        <taxon>Tracheophyta</taxon>
        <taxon>Spermatophyta</taxon>
        <taxon>Magnoliopsida</taxon>
        <taxon>Liliopsida</taxon>
        <taxon>Zingiberales</taxon>
        <taxon>Cannaceae</taxon>
        <taxon>Canna</taxon>
    </lineage>
</organism>
<evidence type="ECO:0000256" key="1">
    <source>
        <dbReference type="SAM" id="MobiDB-lite"/>
    </source>
</evidence>
<proteinExistence type="predicted"/>
<accession>A0AAQ3KE53</accession>
<dbReference type="EMBL" id="CP136894">
    <property type="protein sequence ID" value="WOL06993.1"/>
    <property type="molecule type" value="Genomic_DNA"/>
</dbReference>
<protein>
    <submittedName>
        <fullName evidence="2">Uncharacterized protein</fullName>
    </submittedName>
</protein>
<name>A0AAQ3KE53_9LILI</name>
<dbReference type="PANTHER" id="PTHR34197">
    <property type="entry name" value="OS04G0591300 PROTEIN"/>
    <property type="match status" value="1"/>
</dbReference>
<dbReference type="PANTHER" id="PTHR34197:SF2">
    <property type="entry name" value="OS04G0591300 PROTEIN"/>
    <property type="match status" value="1"/>
</dbReference>
<evidence type="ECO:0000313" key="3">
    <source>
        <dbReference type="Proteomes" id="UP001327560"/>
    </source>
</evidence>
<gene>
    <name evidence="2" type="ORF">Cni_G15728</name>
</gene>
<dbReference type="Proteomes" id="UP001327560">
    <property type="component" value="Chromosome 5"/>
</dbReference>
<feature type="region of interest" description="Disordered" evidence="1">
    <location>
        <begin position="82"/>
        <end position="112"/>
    </location>
</feature>
<dbReference type="AlphaFoldDB" id="A0AAQ3KE53"/>
<reference evidence="2 3" key="1">
    <citation type="submission" date="2023-10" db="EMBL/GenBank/DDBJ databases">
        <title>Chromosome-scale genome assembly provides insights into flower coloration mechanisms of Canna indica.</title>
        <authorList>
            <person name="Li C."/>
        </authorList>
    </citation>
    <scope>NUCLEOTIDE SEQUENCE [LARGE SCALE GENOMIC DNA]</scope>
    <source>
        <tissue evidence="2">Flower</tissue>
    </source>
</reference>
<sequence>MKEEEGRLRKGGGDRRSTAVPWWEDEATTVEEVAEEAVWKCWKHYAQPGYGVCAACLRDRLLRLCPDCGNVRPCACFRFSSPSSRSFSSLSPAEAARSGGGGRGGEGIGSMGPMSRLIESDLALRRSRSAGFPLFRSTSVASAASHVCDVAQPARLPRGGGKGLASFWTMPWAPRKREPGEAKLYKSMSMATWRSSETGRRGEEGRKKGVWSWRIPSPMKALRHLMSTTKAWDERSRL</sequence>
<evidence type="ECO:0000313" key="2">
    <source>
        <dbReference type="EMBL" id="WOL06993.1"/>
    </source>
</evidence>
<feature type="compositionally biased region" description="Gly residues" evidence="1">
    <location>
        <begin position="98"/>
        <end position="110"/>
    </location>
</feature>
<keyword evidence="3" id="KW-1185">Reference proteome</keyword>
<feature type="compositionally biased region" description="Low complexity" evidence="1">
    <location>
        <begin position="82"/>
        <end position="97"/>
    </location>
</feature>